<feature type="compositionally biased region" description="Low complexity" evidence="13">
    <location>
        <begin position="1112"/>
        <end position="1122"/>
    </location>
</feature>
<evidence type="ECO:0000256" key="4">
    <source>
        <dbReference type="ARBA" id="ARBA00012438"/>
    </source>
</evidence>
<evidence type="ECO:0000313" key="17">
    <source>
        <dbReference type="EMBL" id="GEO36770.1"/>
    </source>
</evidence>
<dbReference type="InterPro" id="IPR038377">
    <property type="entry name" value="Na/Glc_symporter_sf"/>
</dbReference>
<keyword evidence="10 14" id="KW-0472">Membrane</keyword>
<feature type="domain" description="Histidine kinase" evidence="15">
    <location>
        <begin position="763"/>
        <end position="972"/>
    </location>
</feature>
<feature type="transmembrane region" description="Helical" evidence="14">
    <location>
        <begin position="69"/>
        <end position="93"/>
    </location>
</feature>
<evidence type="ECO:0000259" key="15">
    <source>
        <dbReference type="PROSITE" id="PS50109"/>
    </source>
</evidence>
<sequence length="1140" mass="121459">METWVVALVSLGTLLVLFAVAWQGDRWAASGRPPTRAPLLYTLSLAVYCTSWTFYGSVGRASVSGFDFLPIYLGPILMLGLGWPVLARLVRIAKAENTVSISDFLSARYGKSRAVAALVTVTAVIGVMPYLALQLKAITISFEALTGADTADRLVSADTVLLVTASMAVFSILFGVRNIHATEHHRGLVLAVAFESLVKLAAFLVVGIVVTFAIMGGPAELWGRVAADPRLSSLMVPDLATWSWWTMTLLSAFAILCLPRQFHVAVVENVHVDDVRTAARLFPLYLIIINLFVMPVALAGVLLFPDGTVSADTFMVSIPMAEGWPAVALIAFIGGLSAATGMIIVAAVTLSTMLCNDVVVPGLMRIRPGNAAWRDDPARMLLVVRRSAVVGILALAYGFHRVIGETYPLTTIGLVSFAAVAQFAPALFGAILWRRGNRAGAIGGIAMGFAVWAYTALVPSVADAGWIDAGLVVHGPLGIGWLNPRALIGWPGPDPLTHSVMWSLGLNLTCYVGLSLTMRQGEIERQQAERFVGMGSDGTAPALRGMTRIADLHALAARYVGFERADAVFAGRPGWLDKADAEAVRQTENLLAGALGSASARVVVAGMLKGGRLSQLDARSMLDEASKAILANHDLLRTTLESIAQGICVVDRANLLATWNRRFVELNQLPNGLLKAGMPLSDVKALIRPRNDGTELEVATHPMPDGGFVITYTDVTERSRAAMELREANESLERRIGERTADLLIAKAEAERANQGKTRFLAAAGHDLMQPLHAARLFLSALAERSGDPLVGQTDASLRSVEELLGELLDVSKLDSGVVTAKPLDFRIDELLGPLKAEFTAQAGAHGLGFRMVGSTAGVRSDPALLRRILRNLLSNAIRYTGSGRVLLGCRRGPNTLRIEVWDTGIGIPPDKLEDIFIEFRQLEDAPAERGKGLGLGLSIVERLAGILGHSVSVRSTHGRGSCFAIEVPLAAGPVSAPRTVPQRRARNFNDALVLCIDNDPAVVQGMETLLTGWGCRVLAASDGASALAVLDGRVPQAILSDYHLDRGATGIEILEELARHFGSPVPTALITADRSGAIQAEAAERGYAVAHKPIRPGALKALVSRLTAGHRPGPSSSLTPLPALPAPRAEARPPDVPQR</sequence>
<dbReference type="AlphaFoldDB" id="A0A512DKN8"/>
<comment type="subcellular location">
    <subcellularLocation>
        <location evidence="2">Membrane</location>
        <topology evidence="2">Multi-pass membrane protein</topology>
    </subcellularLocation>
</comment>
<dbReference type="InterPro" id="IPR004358">
    <property type="entry name" value="Sig_transdc_His_kin-like_C"/>
</dbReference>
<organism evidence="17 18">
    <name type="scientific">Skermanella aerolata</name>
    <dbReference type="NCBI Taxonomy" id="393310"/>
    <lineage>
        <taxon>Bacteria</taxon>
        <taxon>Pseudomonadati</taxon>
        <taxon>Pseudomonadota</taxon>
        <taxon>Alphaproteobacteria</taxon>
        <taxon>Rhodospirillales</taxon>
        <taxon>Azospirillaceae</taxon>
        <taxon>Skermanella</taxon>
    </lineage>
</organism>
<dbReference type="GO" id="GO:0009927">
    <property type="term" value="F:histidine phosphotransfer kinase activity"/>
    <property type="evidence" value="ECO:0007669"/>
    <property type="project" value="TreeGrafter"/>
</dbReference>
<evidence type="ECO:0000256" key="2">
    <source>
        <dbReference type="ARBA" id="ARBA00004141"/>
    </source>
</evidence>
<dbReference type="Proteomes" id="UP000321523">
    <property type="component" value="Unassembled WGS sequence"/>
</dbReference>
<dbReference type="PANTHER" id="PTHR43047">
    <property type="entry name" value="TWO-COMPONENT HISTIDINE PROTEIN KINASE"/>
    <property type="match status" value="1"/>
</dbReference>
<dbReference type="SUPFAM" id="SSF47384">
    <property type="entry name" value="Homodimeric domain of signal transducing histidine kinase"/>
    <property type="match status" value="1"/>
</dbReference>
<evidence type="ECO:0000256" key="9">
    <source>
        <dbReference type="ARBA" id="ARBA00022989"/>
    </source>
</evidence>
<dbReference type="PANTHER" id="PTHR43047:SF9">
    <property type="entry name" value="HISTIDINE KINASE"/>
    <property type="match status" value="1"/>
</dbReference>
<feature type="transmembrane region" description="Helical" evidence="14">
    <location>
        <begin position="114"/>
        <end position="133"/>
    </location>
</feature>
<evidence type="ECO:0000256" key="10">
    <source>
        <dbReference type="ARBA" id="ARBA00023136"/>
    </source>
</evidence>
<dbReference type="SMART" id="SM00388">
    <property type="entry name" value="HisKA"/>
    <property type="match status" value="1"/>
</dbReference>
<feature type="transmembrane region" description="Helical" evidence="14">
    <location>
        <begin position="242"/>
        <end position="260"/>
    </location>
</feature>
<evidence type="ECO:0000313" key="18">
    <source>
        <dbReference type="Proteomes" id="UP000321523"/>
    </source>
</evidence>
<gene>
    <name evidence="17" type="ORF">SAE02_09180</name>
</gene>
<keyword evidence="9 14" id="KW-1133">Transmembrane helix</keyword>
<dbReference type="InterPro" id="IPR001789">
    <property type="entry name" value="Sig_transdc_resp-reg_receiver"/>
</dbReference>
<dbReference type="Gene3D" id="1.10.287.130">
    <property type="match status" value="1"/>
</dbReference>
<dbReference type="InterPro" id="IPR036890">
    <property type="entry name" value="HATPase_C_sf"/>
</dbReference>
<keyword evidence="5 11" id="KW-0597">Phosphoprotein</keyword>
<feature type="transmembrane region" description="Helical" evidence="14">
    <location>
        <begin position="188"/>
        <end position="215"/>
    </location>
</feature>
<keyword evidence="12" id="KW-0175">Coiled coil</keyword>
<evidence type="ECO:0000256" key="3">
    <source>
        <dbReference type="ARBA" id="ARBA00006434"/>
    </source>
</evidence>
<dbReference type="InterPro" id="IPR003661">
    <property type="entry name" value="HisK_dim/P_dom"/>
</dbReference>
<dbReference type="SUPFAM" id="SSF52172">
    <property type="entry name" value="CheY-like"/>
    <property type="match status" value="1"/>
</dbReference>
<evidence type="ECO:0000256" key="14">
    <source>
        <dbReference type="SAM" id="Phobius"/>
    </source>
</evidence>
<feature type="transmembrane region" description="Helical" evidence="14">
    <location>
        <begin position="324"/>
        <end position="348"/>
    </location>
</feature>
<dbReference type="PROSITE" id="PS50283">
    <property type="entry name" value="NA_SOLUT_SYMP_3"/>
    <property type="match status" value="1"/>
</dbReference>
<evidence type="ECO:0000256" key="13">
    <source>
        <dbReference type="SAM" id="MobiDB-lite"/>
    </source>
</evidence>
<comment type="caution">
    <text evidence="17">The sequence shown here is derived from an EMBL/GenBank/DDBJ whole genome shotgun (WGS) entry which is preliminary data.</text>
</comment>
<dbReference type="GO" id="GO:0000155">
    <property type="term" value="F:phosphorelay sensor kinase activity"/>
    <property type="evidence" value="ECO:0007669"/>
    <property type="project" value="InterPro"/>
</dbReference>
<feature type="domain" description="Response regulatory" evidence="16">
    <location>
        <begin position="993"/>
        <end position="1108"/>
    </location>
</feature>
<dbReference type="Gene3D" id="3.30.450.20">
    <property type="entry name" value="PAS domain"/>
    <property type="match status" value="1"/>
</dbReference>
<dbReference type="GO" id="GO:0005886">
    <property type="term" value="C:plasma membrane"/>
    <property type="evidence" value="ECO:0007669"/>
    <property type="project" value="TreeGrafter"/>
</dbReference>
<name>A0A512DKN8_9PROT</name>
<feature type="transmembrane region" description="Helical" evidence="14">
    <location>
        <begin position="412"/>
        <end position="433"/>
    </location>
</feature>
<dbReference type="EMBL" id="BJYZ01000003">
    <property type="protein sequence ID" value="GEO36770.1"/>
    <property type="molecule type" value="Genomic_DNA"/>
</dbReference>
<dbReference type="CDD" id="cd10322">
    <property type="entry name" value="SLC5sbd"/>
    <property type="match status" value="1"/>
</dbReference>
<dbReference type="PROSITE" id="PS50110">
    <property type="entry name" value="RESPONSE_REGULATORY"/>
    <property type="match status" value="1"/>
</dbReference>
<evidence type="ECO:0000256" key="8">
    <source>
        <dbReference type="ARBA" id="ARBA00022777"/>
    </source>
</evidence>
<dbReference type="InterPro" id="IPR003594">
    <property type="entry name" value="HATPase_dom"/>
</dbReference>
<evidence type="ECO:0000256" key="6">
    <source>
        <dbReference type="ARBA" id="ARBA00022679"/>
    </source>
</evidence>
<dbReference type="EC" id="2.7.13.3" evidence="4"/>
<feature type="transmembrane region" description="Helical" evidence="14">
    <location>
        <begin position="440"/>
        <end position="462"/>
    </location>
</feature>
<feature type="modified residue" description="4-aspartylphosphate" evidence="11">
    <location>
        <position position="1042"/>
    </location>
</feature>
<dbReference type="Pfam" id="PF02518">
    <property type="entry name" value="HATPase_c"/>
    <property type="match status" value="1"/>
</dbReference>
<dbReference type="InterPro" id="IPR036097">
    <property type="entry name" value="HisK_dim/P_sf"/>
</dbReference>
<dbReference type="PRINTS" id="PR00344">
    <property type="entry name" value="BCTRLSENSOR"/>
</dbReference>
<feature type="transmembrane region" description="Helical" evidence="14">
    <location>
        <begin position="153"/>
        <end position="176"/>
    </location>
</feature>
<dbReference type="Gene3D" id="3.30.565.10">
    <property type="entry name" value="Histidine kinase-like ATPase, C-terminal domain"/>
    <property type="match status" value="1"/>
</dbReference>
<evidence type="ECO:0000256" key="11">
    <source>
        <dbReference type="PROSITE-ProRule" id="PRU00169"/>
    </source>
</evidence>
<feature type="transmembrane region" description="Helical" evidence="14">
    <location>
        <begin position="37"/>
        <end position="57"/>
    </location>
</feature>
<dbReference type="InterPro" id="IPR005467">
    <property type="entry name" value="His_kinase_dom"/>
</dbReference>
<keyword evidence="7 14" id="KW-0812">Transmembrane</keyword>
<dbReference type="OrthoDB" id="9764438at2"/>
<dbReference type="Gene3D" id="1.20.1730.10">
    <property type="entry name" value="Sodium/glucose cotransporter"/>
    <property type="match status" value="1"/>
</dbReference>
<dbReference type="SUPFAM" id="SSF55874">
    <property type="entry name" value="ATPase domain of HSP90 chaperone/DNA topoisomerase II/histidine kinase"/>
    <property type="match status" value="1"/>
</dbReference>
<keyword evidence="8 17" id="KW-0418">Kinase</keyword>
<evidence type="ECO:0000256" key="12">
    <source>
        <dbReference type="SAM" id="Coils"/>
    </source>
</evidence>
<evidence type="ECO:0000256" key="5">
    <source>
        <dbReference type="ARBA" id="ARBA00022553"/>
    </source>
</evidence>
<feature type="transmembrane region" description="Helical" evidence="14">
    <location>
        <begin position="281"/>
        <end position="304"/>
    </location>
</feature>
<dbReference type="FunFam" id="3.30.565.10:FF:000049">
    <property type="entry name" value="Two-component sensor histidine kinase"/>
    <property type="match status" value="1"/>
</dbReference>
<keyword evidence="6" id="KW-0808">Transferase</keyword>
<accession>A0A512DKN8</accession>
<protein>
    <recommendedName>
        <fullName evidence="4">histidine kinase</fullName>
        <ecNumber evidence="4">2.7.13.3</ecNumber>
    </recommendedName>
</protein>
<dbReference type="GO" id="GO:0022857">
    <property type="term" value="F:transmembrane transporter activity"/>
    <property type="evidence" value="ECO:0007669"/>
    <property type="project" value="InterPro"/>
</dbReference>
<feature type="transmembrane region" description="Helical" evidence="14">
    <location>
        <begin position="383"/>
        <end position="400"/>
    </location>
</feature>
<dbReference type="NCBIfam" id="NF041832">
    <property type="entry name" value="near_NosP_CTERM"/>
    <property type="match status" value="1"/>
</dbReference>
<dbReference type="InterPro" id="IPR011006">
    <property type="entry name" value="CheY-like_superfamily"/>
</dbReference>
<comment type="catalytic activity">
    <reaction evidence="1">
        <text>ATP + protein L-histidine = ADP + protein N-phospho-L-histidine.</text>
        <dbReference type="EC" id="2.7.13.3"/>
    </reaction>
</comment>
<dbReference type="Pfam" id="PF12860">
    <property type="entry name" value="PAS_7"/>
    <property type="match status" value="2"/>
</dbReference>
<dbReference type="SMART" id="SM00448">
    <property type="entry name" value="REC"/>
    <property type="match status" value="1"/>
</dbReference>
<dbReference type="PROSITE" id="PS50109">
    <property type="entry name" value="HIS_KIN"/>
    <property type="match status" value="1"/>
</dbReference>
<dbReference type="CDD" id="cd00082">
    <property type="entry name" value="HisKA"/>
    <property type="match status" value="1"/>
</dbReference>
<feature type="compositionally biased region" description="Basic and acidic residues" evidence="13">
    <location>
        <begin position="1130"/>
        <end position="1140"/>
    </location>
</feature>
<dbReference type="SMART" id="SM00387">
    <property type="entry name" value="HATPase_c"/>
    <property type="match status" value="1"/>
</dbReference>
<evidence type="ECO:0000256" key="1">
    <source>
        <dbReference type="ARBA" id="ARBA00000085"/>
    </source>
</evidence>
<proteinExistence type="inferred from homology"/>
<comment type="similarity">
    <text evidence="3">Belongs to the sodium:solute symporter (SSF) (TC 2.A.21) family.</text>
</comment>
<dbReference type="Pfam" id="PF00512">
    <property type="entry name" value="HisKA"/>
    <property type="match status" value="1"/>
</dbReference>
<dbReference type="InterPro" id="IPR001734">
    <property type="entry name" value="Na/solute_symporter"/>
</dbReference>
<dbReference type="RefSeq" id="WP_063772189.1">
    <property type="nucleotide sequence ID" value="NZ_BJYZ01000003.1"/>
</dbReference>
<dbReference type="Pfam" id="PF00072">
    <property type="entry name" value="Response_reg"/>
    <property type="match status" value="1"/>
</dbReference>
<dbReference type="Gene3D" id="3.40.50.2300">
    <property type="match status" value="1"/>
</dbReference>
<evidence type="ECO:0000259" key="16">
    <source>
        <dbReference type="PROSITE" id="PS50110"/>
    </source>
</evidence>
<reference evidence="17 18" key="1">
    <citation type="submission" date="2019-07" db="EMBL/GenBank/DDBJ databases">
        <title>Whole genome shotgun sequence of Skermanella aerolata NBRC 106429.</title>
        <authorList>
            <person name="Hosoyama A."/>
            <person name="Uohara A."/>
            <person name="Ohji S."/>
            <person name="Ichikawa N."/>
        </authorList>
    </citation>
    <scope>NUCLEOTIDE SEQUENCE [LARGE SCALE GENOMIC DNA]</scope>
    <source>
        <strain evidence="17 18">NBRC 106429</strain>
    </source>
</reference>
<evidence type="ECO:0000256" key="7">
    <source>
        <dbReference type="ARBA" id="ARBA00022692"/>
    </source>
</evidence>
<keyword evidence="18" id="KW-1185">Reference proteome</keyword>
<feature type="region of interest" description="Disordered" evidence="13">
    <location>
        <begin position="1109"/>
        <end position="1140"/>
    </location>
</feature>
<feature type="coiled-coil region" evidence="12">
    <location>
        <begin position="715"/>
        <end position="742"/>
    </location>
</feature>
<feature type="transmembrane region" description="Helical" evidence="14">
    <location>
        <begin position="6"/>
        <end position="25"/>
    </location>
</feature>